<keyword evidence="1" id="KW-0472">Membrane</keyword>
<evidence type="ECO:0000256" key="1">
    <source>
        <dbReference type="SAM" id="Phobius"/>
    </source>
</evidence>
<keyword evidence="1" id="KW-0812">Transmembrane</keyword>
<name>W0SFR1_9PROT</name>
<organism evidence="2 3">
    <name type="scientific">Sulfuritalea hydrogenivorans sk43H</name>
    <dbReference type="NCBI Taxonomy" id="1223802"/>
    <lineage>
        <taxon>Bacteria</taxon>
        <taxon>Pseudomonadati</taxon>
        <taxon>Pseudomonadota</taxon>
        <taxon>Betaproteobacteria</taxon>
        <taxon>Nitrosomonadales</taxon>
        <taxon>Sterolibacteriaceae</taxon>
        <taxon>Sulfuritalea</taxon>
    </lineage>
</organism>
<dbReference type="KEGG" id="shd:SUTH_01818"/>
<reference evidence="2 3" key="1">
    <citation type="journal article" date="2014" name="Syst. Appl. Microbiol.">
        <title>Complete genomes of freshwater sulfur oxidizers Sulfuricella denitrificans skB26 and Sulfuritalea hydrogenivorans sk43H: genetic insights into the sulfur oxidation pathway of betaproteobacteria.</title>
        <authorList>
            <person name="Watanabe T."/>
            <person name="Kojima H."/>
            <person name="Fukui M."/>
        </authorList>
    </citation>
    <scope>NUCLEOTIDE SEQUENCE [LARGE SCALE GENOMIC DNA]</scope>
    <source>
        <strain evidence="2">DSM22779</strain>
    </source>
</reference>
<keyword evidence="1" id="KW-1133">Transmembrane helix</keyword>
<evidence type="ECO:0000313" key="3">
    <source>
        <dbReference type="Proteomes" id="UP000031637"/>
    </source>
</evidence>
<dbReference type="STRING" id="1223802.SUTH_01818"/>
<dbReference type="EMBL" id="AP012547">
    <property type="protein sequence ID" value="BAO29610.1"/>
    <property type="molecule type" value="Genomic_DNA"/>
</dbReference>
<dbReference type="AlphaFoldDB" id="W0SFR1"/>
<keyword evidence="3" id="KW-1185">Reference proteome</keyword>
<dbReference type="HOGENOM" id="CLU_1255410_0_0_4"/>
<dbReference type="Proteomes" id="UP000031637">
    <property type="component" value="Chromosome"/>
</dbReference>
<evidence type="ECO:0000313" key="2">
    <source>
        <dbReference type="EMBL" id="BAO29610.1"/>
    </source>
</evidence>
<accession>W0SFR1</accession>
<dbReference type="OrthoDB" id="8567979at2"/>
<feature type="transmembrane region" description="Helical" evidence="1">
    <location>
        <begin position="42"/>
        <end position="60"/>
    </location>
</feature>
<gene>
    <name evidence="2" type="ORF">SUTH_01818</name>
</gene>
<proteinExistence type="predicted"/>
<dbReference type="RefSeq" id="WP_041098712.1">
    <property type="nucleotide sequence ID" value="NZ_AP012547.1"/>
</dbReference>
<sequence length="220" mass="25185">MNAISEPIFGITLGWLPVFLIWLPLSIWLLRKIGLGLKPGAFKWAALGLLGLVLAAIPVGDDVYIQWHFNRLCRDAGMQYEKKIEVDGFYDSVLSSGYEMVERAGFRFVEHRKQVSGKLERVERIGGEWRVTELDRPTARYHYKYLSQHEPIAFRVRKVDIAIVDTETNIVVGRQLIYTRYSGWLDGLWLGFFDARGKQCPTSDKHGDLLTTVLIPTSKQ</sequence>
<protein>
    <submittedName>
        <fullName evidence="2">Uncharacterized protein</fullName>
    </submittedName>
</protein>
<feature type="transmembrane region" description="Helical" evidence="1">
    <location>
        <begin position="12"/>
        <end position="30"/>
    </location>
</feature>